<dbReference type="Proteomes" id="UP001564626">
    <property type="component" value="Unassembled WGS sequence"/>
</dbReference>
<dbReference type="EMBL" id="JBGEHV010000003">
    <property type="protein sequence ID" value="MEY8038291.1"/>
    <property type="molecule type" value="Genomic_DNA"/>
</dbReference>
<gene>
    <name evidence="1" type="ORF">AB8O55_02680</name>
</gene>
<proteinExistence type="predicted"/>
<dbReference type="GO" id="GO:0016874">
    <property type="term" value="F:ligase activity"/>
    <property type="evidence" value="ECO:0007669"/>
    <property type="project" value="UniProtKB-KW"/>
</dbReference>
<dbReference type="Gene3D" id="3.30.470.20">
    <property type="entry name" value="ATP-grasp fold, B domain"/>
    <property type="match status" value="1"/>
</dbReference>
<name>A0ABV4CEL0_9PSEU</name>
<organism evidence="1 2">
    <name type="scientific">Saccharopolyspora cebuensis</name>
    <dbReference type="NCBI Taxonomy" id="418759"/>
    <lineage>
        <taxon>Bacteria</taxon>
        <taxon>Bacillati</taxon>
        <taxon>Actinomycetota</taxon>
        <taxon>Actinomycetes</taxon>
        <taxon>Pseudonocardiales</taxon>
        <taxon>Pseudonocardiaceae</taxon>
        <taxon>Saccharopolyspora</taxon>
    </lineage>
</organism>
<sequence length="359" mass="39866">MAAAGSAGSAVGPVPLLLQGQDYAYRSATTGLDFQERMFAADLVADAPGDPVPCVLVLARAADMEMNALSLALAEHDVRMVRIDADRCLDLALTVYHDAPLLELGRWLLRPVLVWERHFDLTALPVDPTTAHGSYVREQWAAVSGWLTSRADWEHINPARGLDRMTQLRDARAFGLPVPRSVVTTMPGRSRPGGGRCVVKTAGRHLLEPRPGALRGLFPRPLDVRRSGAGREPAPVLVQEHLDADHELRVFAVDDRLIAYRVRKLDPAQLWVDPEAVTVEPVEVPDALAAKLRALRRHWRLHVAAFDLLRVADDWYFLEVNVNCDWRWFEERAGGTEVSDAVHRSVRERFAAATATTGW</sequence>
<reference evidence="1 2" key="1">
    <citation type="submission" date="2024-08" db="EMBL/GenBank/DDBJ databases">
        <title>Genome mining of Saccharopolyspora cebuensis PGLac3 from Nigerian medicinal plant.</title>
        <authorList>
            <person name="Ezeobiora C.E."/>
            <person name="Igbokwe N.H."/>
            <person name="Amin D.H."/>
            <person name="Mendie U.E."/>
        </authorList>
    </citation>
    <scope>NUCLEOTIDE SEQUENCE [LARGE SCALE GENOMIC DNA]</scope>
    <source>
        <strain evidence="1 2">PGLac3</strain>
    </source>
</reference>
<dbReference type="SUPFAM" id="SSF56059">
    <property type="entry name" value="Glutathione synthetase ATP-binding domain-like"/>
    <property type="match status" value="1"/>
</dbReference>
<accession>A0ABV4CEL0</accession>
<evidence type="ECO:0000313" key="2">
    <source>
        <dbReference type="Proteomes" id="UP001564626"/>
    </source>
</evidence>
<keyword evidence="1" id="KW-0436">Ligase</keyword>
<evidence type="ECO:0000313" key="1">
    <source>
        <dbReference type="EMBL" id="MEY8038291.1"/>
    </source>
</evidence>
<protein>
    <submittedName>
        <fullName evidence="1">RimK family alpha-L-glutamate ligase</fullName>
    </submittedName>
</protein>
<comment type="caution">
    <text evidence="1">The sequence shown here is derived from an EMBL/GenBank/DDBJ whole genome shotgun (WGS) entry which is preliminary data.</text>
</comment>
<dbReference type="RefSeq" id="WP_345356017.1">
    <property type="nucleotide sequence ID" value="NZ_BAABII010000002.1"/>
</dbReference>
<keyword evidence="2" id="KW-1185">Reference proteome</keyword>